<evidence type="ECO:0000313" key="3">
    <source>
        <dbReference type="EMBL" id="PYI51388.1"/>
    </source>
</evidence>
<name>A0A2V5JX82_9BACL</name>
<proteinExistence type="predicted"/>
<feature type="region of interest" description="Disordered" evidence="1">
    <location>
        <begin position="1"/>
        <end position="20"/>
    </location>
</feature>
<reference evidence="3 4" key="1">
    <citation type="submission" date="2018-05" db="EMBL/GenBank/DDBJ databases">
        <title>Paenibacillus flagellatus sp. nov., isolated from selenium mineral soil.</title>
        <authorList>
            <person name="Dai X."/>
        </authorList>
    </citation>
    <scope>NUCLEOTIDE SEQUENCE [LARGE SCALE GENOMIC DNA]</scope>
    <source>
        <strain evidence="3 4">DXL2</strain>
    </source>
</reference>
<dbReference type="RefSeq" id="WP_110842901.1">
    <property type="nucleotide sequence ID" value="NZ_QJVJ01000013.1"/>
</dbReference>
<sequence>MKESKQAQQPPAPSQPLQHMQQTIGSYVGKRLRDTFGKGPESVFVSIGHTYIAIYLRNFMAPPERVLLEQKQEAIVRRMRDYLMKPLLPDVADYIGTVAGIRPNEAFYDWELSNRSGMIVFGCGDPIADSPPPDGDYPGKEEVERELASAGVHPLIDRDGVRSFEINPRTIVAIRHGILLPIERELLRLGHGESLKELKRSIEKQRPDRRMAFESALRRTVVDLFVDWDFERDKGVFVFVLSPKPPR</sequence>
<feature type="domain" description="Na+-translocating membrane potential-generating system MpsC" evidence="2">
    <location>
        <begin position="19"/>
        <end position="121"/>
    </location>
</feature>
<dbReference type="Pfam" id="PF10057">
    <property type="entry name" value="MpsC"/>
    <property type="match status" value="2"/>
</dbReference>
<gene>
    <name evidence="3" type="ORF">DLM86_25555</name>
</gene>
<accession>A0A2V5JX82</accession>
<dbReference type="EMBL" id="QJVJ01000013">
    <property type="protein sequence ID" value="PYI51388.1"/>
    <property type="molecule type" value="Genomic_DNA"/>
</dbReference>
<comment type="caution">
    <text evidence="3">The sequence shown here is derived from an EMBL/GenBank/DDBJ whole genome shotgun (WGS) entry which is preliminary data.</text>
</comment>
<dbReference type="AlphaFoldDB" id="A0A2V5JX82"/>
<evidence type="ECO:0000256" key="1">
    <source>
        <dbReference type="SAM" id="MobiDB-lite"/>
    </source>
</evidence>
<dbReference type="OrthoDB" id="2677857at2"/>
<dbReference type="Proteomes" id="UP000247476">
    <property type="component" value="Unassembled WGS sequence"/>
</dbReference>
<keyword evidence="4" id="KW-1185">Reference proteome</keyword>
<evidence type="ECO:0000313" key="4">
    <source>
        <dbReference type="Proteomes" id="UP000247476"/>
    </source>
</evidence>
<dbReference type="InterPro" id="IPR018745">
    <property type="entry name" value="MpsC"/>
</dbReference>
<organism evidence="3 4">
    <name type="scientific">Paenibacillus flagellatus</name>
    <dbReference type="NCBI Taxonomy" id="2211139"/>
    <lineage>
        <taxon>Bacteria</taxon>
        <taxon>Bacillati</taxon>
        <taxon>Bacillota</taxon>
        <taxon>Bacilli</taxon>
        <taxon>Bacillales</taxon>
        <taxon>Paenibacillaceae</taxon>
        <taxon>Paenibacillus</taxon>
    </lineage>
</organism>
<evidence type="ECO:0000259" key="2">
    <source>
        <dbReference type="Pfam" id="PF10057"/>
    </source>
</evidence>
<protein>
    <recommendedName>
        <fullName evidence="2">Na+-translocating membrane potential-generating system MpsC domain-containing protein</fullName>
    </recommendedName>
</protein>
<feature type="domain" description="Na+-translocating membrane potential-generating system MpsC" evidence="2">
    <location>
        <begin position="169"/>
        <end position="242"/>
    </location>
</feature>